<dbReference type="EMBL" id="KF900561">
    <property type="protein sequence ID" value="AIE99346.1"/>
    <property type="molecule type" value="Genomic_DNA"/>
</dbReference>
<dbReference type="FunFam" id="3.90.226.10:FF:000009">
    <property type="entry name" value="Carnitinyl-CoA dehydratase"/>
    <property type="match status" value="1"/>
</dbReference>
<organism evidence="4">
    <name type="scientific">uncultured marine group II/III euryarchaeote KM3_109_G01</name>
    <dbReference type="NCBI Taxonomy" id="1457850"/>
    <lineage>
        <taxon>Archaea</taxon>
        <taxon>Methanobacteriati</taxon>
        <taxon>Methanobacteriota</taxon>
        <taxon>environmental samples</taxon>
    </lineage>
</organism>
<keyword evidence="4" id="KW-0413">Isomerase</keyword>
<dbReference type="Gene3D" id="3.90.226.10">
    <property type="entry name" value="2-enoyl-CoA Hydratase, Chain A, domain 1"/>
    <property type="match status" value="1"/>
</dbReference>
<protein>
    <submittedName>
        <fullName evidence="4">Enoyl-CoA hydratase/isomerase (Crt)</fullName>
        <ecNumber evidence="4">4.2.1.55</ecNumber>
    </submittedName>
</protein>
<dbReference type="InterPro" id="IPR029045">
    <property type="entry name" value="ClpP/crotonase-like_dom_sf"/>
</dbReference>
<dbReference type="PANTHER" id="PTHR11941:SF54">
    <property type="entry name" value="ENOYL-COA HYDRATASE, MITOCHONDRIAL"/>
    <property type="match status" value="1"/>
</dbReference>
<dbReference type="CDD" id="cd06558">
    <property type="entry name" value="crotonase-like"/>
    <property type="match status" value="1"/>
</dbReference>
<evidence type="ECO:0000256" key="3">
    <source>
        <dbReference type="RuleBase" id="RU003707"/>
    </source>
</evidence>
<dbReference type="PANTHER" id="PTHR11941">
    <property type="entry name" value="ENOYL-COA HYDRATASE-RELATED"/>
    <property type="match status" value="1"/>
</dbReference>
<reference evidence="4" key="1">
    <citation type="journal article" date="2014" name="Genome Biol. Evol.">
        <title>Pangenome evidence for extensive interdomain horizontal transfer affecting lineage core and shell genes in uncultured planktonic thaumarchaeota and euryarchaeota.</title>
        <authorList>
            <person name="Deschamps P."/>
            <person name="Zivanovic Y."/>
            <person name="Moreira D."/>
            <person name="Rodriguez-Valera F."/>
            <person name="Lopez-Garcia P."/>
        </authorList>
    </citation>
    <scope>NUCLEOTIDE SEQUENCE</scope>
</reference>
<dbReference type="GO" id="GO:0016829">
    <property type="term" value="F:lyase activity"/>
    <property type="evidence" value="ECO:0007669"/>
    <property type="project" value="UniProtKB-KW"/>
</dbReference>
<evidence type="ECO:0000313" key="4">
    <source>
        <dbReference type="EMBL" id="AIE99346.1"/>
    </source>
</evidence>
<gene>
    <name evidence="4" type="primary">crt</name>
</gene>
<dbReference type="Pfam" id="PF00378">
    <property type="entry name" value="ECH_1"/>
    <property type="match status" value="1"/>
</dbReference>
<keyword evidence="2 4" id="KW-0456">Lyase</keyword>
<sequence>MTERDGSTEVLSIESIALESSSPEGGKISLWTIDRPQKLNALNREVYAALKQTCELAEADAAVRVIVIRGAPPAEPVEGERAKPSAFVAGADITEFVGQSSEDIRPHFEQNAWEAIWNLSKPTIAMIDGFALGGGTEIALSCDIRIASDRSRFGTPEINLGLIPGGGGTQRLTRLLGYGKAAEMVLSGEMISASEAHRIGLINHIYSAEELKSKTLKLAQQIGSKSAHTLKAAKQVLRSALDTSLTEGISTEREVFCSLFDSADKEIGVQAFLNRESPLWKGE</sequence>
<comment type="similarity">
    <text evidence="1 3">Belongs to the enoyl-CoA hydratase/isomerase family.</text>
</comment>
<dbReference type="SUPFAM" id="SSF52096">
    <property type="entry name" value="ClpP/crotonase"/>
    <property type="match status" value="1"/>
</dbReference>
<dbReference type="GO" id="GO:0016853">
    <property type="term" value="F:isomerase activity"/>
    <property type="evidence" value="ECO:0007669"/>
    <property type="project" value="UniProtKB-KW"/>
</dbReference>
<name>A0A075GBH8_9EURY</name>
<dbReference type="InterPro" id="IPR014748">
    <property type="entry name" value="Enoyl-CoA_hydra_C"/>
</dbReference>
<evidence type="ECO:0000256" key="2">
    <source>
        <dbReference type="ARBA" id="ARBA00023239"/>
    </source>
</evidence>
<dbReference type="Gene3D" id="1.10.12.10">
    <property type="entry name" value="Lyase 2-enoyl-coa Hydratase, Chain A, domain 2"/>
    <property type="match status" value="1"/>
</dbReference>
<dbReference type="InterPro" id="IPR018376">
    <property type="entry name" value="Enoyl-CoA_hyd/isom_CS"/>
</dbReference>
<dbReference type="AlphaFoldDB" id="A0A075GBH8"/>
<proteinExistence type="inferred from homology"/>
<dbReference type="InterPro" id="IPR001753">
    <property type="entry name" value="Enoyl-CoA_hydra/iso"/>
</dbReference>
<evidence type="ECO:0000256" key="1">
    <source>
        <dbReference type="ARBA" id="ARBA00005254"/>
    </source>
</evidence>
<dbReference type="PROSITE" id="PS00166">
    <property type="entry name" value="ENOYL_COA_HYDRATASE"/>
    <property type="match status" value="1"/>
</dbReference>
<dbReference type="GO" id="GO:0006635">
    <property type="term" value="P:fatty acid beta-oxidation"/>
    <property type="evidence" value="ECO:0007669"/>
    <property type="project" value="TreeGrafter"/>
</dbReference>
<accession>A0A075GBH8</accession>
<dbReference type="EC" id="4.2.1.55" evidence="4"/>